<comment type="subunit">
    <text evidence="4 9">Homodimer.</text>
</comment>
<reference evidence="11 12" key="1">
    <citation type="journal article" date="2018" name="Syst. Appl. Microbiol.">
        <title>Ereboglobus luteus gen. nov. sp. nov. from cockroach guts, and new insights into the oxygen relationship of the genera Opitutus and Didymococcus (Verrucomicrobia: Opitutaceae).</title>
        <authorList>
            <person name="Tegtmeier D."/>
            <person name="Belitz A."/>
            <person name="Radek R."/>
            <person name="Heimerl T."/>
            <person name="Brune A."/>
        </authorList>
    </citation>
    <scope>NUCLEOTIDE SEQUENCE [LARGE SCALE GENOMIC DNA]</scope>
    <source>
        <strain evidence="11 12">Ho45</strain>
    </source>
</reference>
<evidence type="ECO:0000259" key="10">
    <source>
        <dbReference type="Pfam" id="PF00155"/>
    </source>
</evidence>
<dbReference type="EMBL" id="CP023004">
    <property type="protein sequence ID" value="AWI08215.1"/>
    <property type="molecule type" value="Genomic_DNA"/>
</dbReference>
<dbReference type="GO" id="GO:0004400">
    <property type="term" value="F:histidinol-phosphate transaminase activity"/>
    <property type="evidence" value="ECO:0007669"/>
    <property type="project" value="UniProtKB-UniRule"/>
</dbReference>
<protein>
    <recommendedName>
        <fullName evidence="9">Histidinol-phosphate aminotransferase</fullName>
        <ecNumber evidence="9">2.6.1.9</ecNumber>
    </recommendedName>
    <alternativeName>
        <fullName evidence="9">Imidazole acetol-phosphate transaminase</fullName>
    </alternativeName>
</protein>
<dbReference type="PANTHER" id="PTHR43643">
    <property type="entry name" value="HISTIDINOL-PHOSPHATE AMINOTRANSFERASE 2"/>
    <property type="match status" value="1"/>
</dbReference>
<dbReference type="InterPro" id="IPR004839">
    <property type="entry name" value="Aminotransferase_I/II_large"/>
</dbReference>
<evidence type="ECO:0000256" key="1">
    <source>
        <dbReference type="ARBA" id="ARBA00001933"/>
    </source>
</evidence>
<comment type="pathway">
    <text evidence="2 9">Amino-acid biosynthesis; L-histidine biosynthesis; L-histidine from 5-phospho-alpha-D-ribose 1-diphosphate: step 7/9.</text>
</comment>
<dbReference type="RefSeq" id="WP_108824020.1">
    <property type="nucleotide sequence ID" value="NZ_CP023004.1"/>
</dbReference>
<dbReference type="PANTHER" id="PTHR43643:SF3">
    <property type="entry name" value="HISTIDINOL-PHOSPHATE AMINOTRANSFERASE"/>
    <property type="match status" value="1"/>
</dbReference>
<evidence type="ECO:0000313" key="11">
    <source>
        <dbReference type="EMBL" id="AWI08215.1"/>
    </source>
</evidence>
<dbReference type="AlphaFoldDB" id="A0A2U8E0B1"/>
<dbReference type="InterPro" id="IPR015424">
    <property type="entry name" value="PyrdxlP-dep_Trfase"/>
</dbReference>
<keyword evidence="9" id="KW-0368">Histidine biosynthesis</keyword>
<dbReference type="InterPro" id="IPR015422">
    <property type="entry name" value="PyrdxlP-dep_Trfase_small"/>
</dbReference>
<dbReference type="Gene3D" id="3.90.1150.10">
    <property type="entry name" value="Aspartate Aminotransferase, domain 1"/>
    <property type="match status" value="1"/>
</dbReference>
<evidence type="ECO:0000256" key="3">
    <source>
        <dbReference type="ARBA" id="ARBA00007970"/>
    </source>
</evidence>
<dbReference type="SUPFAM" id="SSF53383">
    <property type="entry name" value="PLP-dependent transferases"/>
    <property type="match status" value="1"/>
</dbReference>
<keyword evidence="12" id="KW-1185">Reference proteome</keyword>
<gene>
    <name evidence="9" type="primary">hisC</name>
    <name evidence="11" type="ORF">CKA38_02085</name>
</gene>
<proteinExistence type="inferred from homology"/>
<dbReference type="Gene3D" id="3.40.640.10">
    <property type="entry name" value="Type I PLP-dependent aspartate aminotransferase-like (Major domain)"/>
    <property type="match status" value="1"/>
</dbReference>
<dbReference type="CDD" id="cd00609">
    <property type="entry name" value="AAT_like"/>
    <property type="match status" value="1"/>
</dbReference>
<dbReference type="GO" id="GO:0000105">
    <property type="term" value="P:L-histidine biosynthetic process"/>
    <property type="evidence" value="ECO:0007669"/>
    <property type="project" value="UniProtKB-UniRule"/>
</dbReference>
<keyword evidence="7 9" id="KW-0663">Pyridoxal phosphate</keyword>
<comment type="cofactor">
    <cofactor evidence="1 9">
        <name>pyridoxal 5'-phosphate</name>
        <dbReference type="ChEBI" id="CHEBI:597326"/>
    </cofactor>
</comment>
<evidence type="ECO:0000313" key="12">
    <source>
        <dbReference type="Proteomes" id="UP000244896"/>
    </source>
</evidence>
<evidence type="ECO:0000256" key="4">
    <source>
        <dbReference type="ARBA" id="ARBA00011738"/>
    </source>
</evidence>
<dbReference type="KEGG" id="elut:CKA38_02085"/>
<comment type="similarity">
    <text evidence="3 9">Belongs to the class-II pyridoxal-phosphate-dependent aminotransferase family. Histidinol-phosphate aminotransferase subfamily.</text>
</comment>
<sequence length="367" mass="39865">MPTLQELANPSVLTQPVYEPGKPIEDVARELGLDPDGIIKIASNENPAGPSPLGIEAARRALAQAQLYPDGGCVALRAKLAEKWRLSPEQFVVGNGSNELLELVGRVFLRPGDEVVMGAPAFAVYKLVALLFGAKPVEVPLVNHTHDLAAMLRAVTPRTRIVYYASPNNPTGTINNAGEILDFARALPPHVVLVFDEAYTEFVEADGDAPDIRPLIAEGRHVIGLRTFSKLYGLAALRIGYGYASEEFAALLNRVRQPFNVNAIAQAAAIAALDDHDFTARCVRENKSGLAQIEEGCRELGLECVPSRANFMLVKVGDGARVFDALQRRGVIVRPLRGYAMPEWIRVTIGTAPQNEKFLKELKQVCA</sequence>
<evidence type="ECO:0000256" key="9">
    <source>
        <dbReference type="HAMAP-Rule" id="MF_01023"/>
    </source>
</evidence>
<dbReference type="NCBIfam" id="TIGR01141">
    <property type="entry name" value="hisC"/>
    <property type="match status" value="1"/>
</dbReference>
<accession>A0A2U8E0B1</accession>
<dbReference type="OrthoDB" id="9813612at2"/>
<keyword evidence="9" id="KW-0028">Amino-acid biosynthesis</keyword>
<dbReference type="Pfam" id="PF00155">
    <property type="entry name" value="Aminotran_1_2"/>
    <property type="match status" value="1"/>
</dbReference>
<keyword evidence="6 9" id="KW-0808">Transferase</keyword>
<dbReference type="InterPro" id="IPR050106">
    <property type="entry name" value="HistidinolP_aminotransfase"/>
</dbReference>
<keyword evidence="5 9" id="KW-0032">Aminotransferase</keyword>
<evidence type="ECO:0000256" key="6">
    <source>
        <dbReference type="ARBA" id="ARBA00022679"/>
    </source>
</evidence>
<organism evidence="11 12">
    <name type="scientific">Ereboglobus luteus</name>
    <dbReference type="NCBI Taxonomy" id="1796921"/>
    <lineage>
        <taxon>Bacteria</taxon>
        <taxon>Pseudomonadati</taxon>
        <taxon>Verrucomicrobiota</taxon>
        <taxon>Opitutia</taxon>
        <taxon>Opitutales</taxon>
        <taxon>Opitutaceae</taxon>
        <taxon>Ereboglobus</taxon>
    </lineage>
</organism>
<dbReference type="Proteomes" id="UP000244896">
    <property type="component" value="Chromosome"/>
</dbReference>
<comment type="catalytic activity">
    <reaction evidence="8 9">
        <text>L-histidinol phosphate + 2-oxoglutarate = 3-(imidazol-4-yl)-2-oxopropyl phosphate + L-glutamate</text>
        <dbReference type="Rhea" id="RHEA:23744"/>
        <dbReference type="ChEBI" id="CHEBI:16810"/>
        <dbReference type="ChEBI" id="CHEBI:29985"/>
        <dbReference type="ChEBI" id="CHEBI:57766"/>
        <dbReference type="ChEBI" id="CHEBI:57980"/>
        <dbReference type="EC" id="2.6.1.9"/>
    </reaction>
</comment>
<dbReference type="InterPro" id="IPR015421">
    <property type="entry name" value="PyrdxlP-dep_Trfase_major"/>
</dbReference>
<evidence type="ECO:0000256" key="2">
    <source>
        <dbReference type="ARBA" id="ARBA00005011"/>
    </source>
</evidence>
<dbReference type="UniPathway" id="UPA00031">
    <property type="reaction ID" value="UER00012"/>
</dbReference>
<dbReference type="EC" id="2.6.1.9" evidence="9"/>
<feature type="domain" description="Aminotransferase class I/classII large" evidence="10">
    <location>
        <begin position="38"/>
        <end position="361"/>
    </location>
</feature>
<dbReference type="HAMAP" id="MF_01023">
    <property type="entry name" value="HisC_aminotrans_2"/>
    <property type="match status" value="1"/>
</dbReference>
<evidence type="ECO:0000256" key="5">
    <source>
        <dbReference type="ARBA" id="ARBA00022576"/>
    </source>
</evidence>
<name>A0A2U8E0B1_9BACT</name>
<dbReference type="InterPro" id="IPR005861">
    <property type="entry name" value="HisP_aminotrans"/>
</dbReference>
<feature type="modified residue" description="N6-(pyridoxal phosphate)lysine" evidence="9">
    <location>
        <position position="230"/>
    </location>
</feature>
<evidence type="ECO:0000256" key="8">
    <source>
        <dbReference type="ARBA" id="ARBA00047481"/>
    </source>
</evidence>
<evidence type="ECO:0000256" key="7">
    <source>
        <dbReference type="ARBA" id="ARBA00022898"/>
    </source>
</evidence>
<dbReference type="GO" id="GO:0030170">
    <property type="term" value="F:pyridoxal phosphate binding"/>
    <property type="evidence" value="ECO:0007669"/>
    <property type="project" value="InterPro"/>
</dbReference>